<dbReference type="GO" id="GO:0033554">
    <property type="term" value="P:cellular response to stress"/>
    <property type="evidence" value="ECO:0007669"/>
    <property type="project" value="TreeGrafter"/>
</dbReference>
<accession>A0A087THX4</accession>
<dbReference type="InterPro" id="IPR037059">
    <property type="entry name" value="RHD_DNA_bind_dom_sf"/>
</dbReference>
<dbReference type="InterPro" id="IPR008967">
    <property type="entry name" value="p53-like_TF_DNA-bd_sf"/>
</dbReference>
<gene>
    <name evidence="2" type="ORF">X975_26162</name>
</gene>
<name>A0A087THX4_STEMI</name>
<dbReference type="PROSITE" id="PS50254">
    <property type="entry name" value="REL_2"/>
    <property type="match status" value="1"/>
</dbReference>
<dbReference type="GO" id="GO:0000978">
    <property type="term" value="F:RNA polymerase II cis-regulatory region sequence-specific DNA binding"/>
    <property type="evidence" value="ECO:0007669"/>
    <property type="project" value="TreeGrafter"/>
</dbReference>
<dbReference type="GO" id="GO:0038061">
    <property type="term" value="P:non-canonical NF-kappaB signal transduction"/>
    <property type="evidence" value="ECO:0007669"/>
    <property type="project" value="TreeGrafter"/>
</dbReference>
<keyword evidence="3" id="KW-1185">Reference proteome</keyword>
<dbReference type="GO" id="GO:0000981">
    <property type="term" value="F:DNA-binding transcription factor activity, RNA polymerase II-specific"/>
    <property type="evidence" value="ECO:0007669"/>
    <property type="project" value="TreeGrafter"/>
</dbReference>
<dbReference type="Proteomes" id="UP000054359">
    <property type="component" value="Unassembled WGS sequence"/>
</dbReference>
<dbReference type="OMA" id="XDRHRIE"/>
<evidence type="ECO:0000259" key="1">
    <source>
        <dbReference type="PROSITE" id="PS50254"/>
    </source>
</evidence>
<protein>
    <submittedName>
        <fullName evidence="2">Transcription factor p65</fullName>
    </submittedName>
</protein>
<proteinExistence type="predicted"/>
<dbReference type="PANTHER" id="PTHR24169">
    <property type="entry name" value="NUCLEAR FACTOR NF-KAPPA-B PROTEIN"/>
    <property type="match status" value="1"/>
</dbReference>
<dbReference type="GO" id="GO:0005737">
    <property type="term" value="C:cytoplasm"/>
    <property type="evidence" value="ECO:0007669"/>
    <property type="project" value="InterPro"/>
</dbReference>
<dbReference type="Gene3D" id="2.60.40.340">
    <property type="entry name" value="Rel homology domain (RHD), DNA-binding domain"/>
    <property type="match status" value="1"/>
</dbReference>
<feature type="domain" description="RHD" evidence="1">
    <location>
        <begin position="10"/>
        <end position="129"/>
    </location>
</feature>
<reference evidence="2 3" key="1">
    <citation type="submission" date="2013-11" db="EMBL/GenBank/DDBJ databases">
        <title>Genome sequencing of Stegodyphus mimosarum.</title>
        <authorList>
            <person name="Bechsgaard J."/>
        </authorList>
    </citation>
    <scope>NUCLEOTIDE SEQUENCE [LARGE SCALE GENOMIC DNA]</scope>
</reference>
<dbReference type="EMBL" id="KK115304">
    <property type="protein sequence ID" value="KFM64713.1"/>
    <property type="molecule type" value="Genomic_DNA"/>
</dbReference>
<dbReference type="OrthoDB" id="7881762at2759"/>
<organism evidence="2 3">
    <name type="scientific">Stegodyphus mimosarum</name>
    <name type="common">African social velvet spider</name>
    <dbReference type="NCBI Taxonomy" id="407821"/>
    <lineage>
        <taxon>Eukaryota</taxon>
        <taxon>Metazoa</taxon>
        <taxon>Ecdysozoa</taxon>
        <taxon>Arthropoda</taxon>
        <taxon>Chelicerata</taxon>
        <taxon>Arachnida</taxon>
        <taxon>Araneae</taxon>
        <taxon>Araneomorphae</taxon>
        <taxon>Entelegynae</taxon>
        <taxon>Eresoidea</taxon>
        <taxon>Eresidae</taxon>
        <taxon>Stegodyphus</taxon>
    </lineage>
</organism>
<sequence length="129" mass="14556">MDPQTRTCSASEPYVEILIQPAFANYFRYTCETENKCRGRIVGVNSTAQTKQYPTIQVCNYTGEFTLIVSCVTCDGPPHRPHPHKLCGSHCGDGIFSRKVATSSYSFTDLTIQCVRKNQIEESLKLRRN</sequence>
<dbReference type="GO" id="GO:0045944">
    <property type="term" value="P:positive regulation of transcription by RNA polymerase II"/>
    <property type="evidence" value="ECO:0007669"/>
    <property type="project" value="TreeGrafter"/>
</dbReference>
<dbReference type="Pfam" id="PF00554">
    <property type="entry name" value="RHD_DNA_bind"/>
    <property type="match status" value="1"/>
</dbReference>
<dbReference type="InterPro" id="IPR011539">
    <property type="entry name" value="RHD_DNA_bind_dom"/>
</dbReference>
<feature type="non-terminal residue" evidence="2">
    <location>
        <position position="129"/>
    </location>
</feature>
<dbReference type="InterPro" id="IPR000451">
    <property type="entry name" value="NFkB/Dor"/>
</dbReference>
<evidence type="ECO:0000313" key="3">
    <source>
        <dbReference type="Proteomes" id="UP000054359"/>
    </source>
</evidence>
<dbReference type="GO" id="GO:0045087">
    <property type="term" value="P:innate immune response"/>
    <property type="evidence" value="ECO:0007669"/>
    <property type="project" value="TreeGrafter"/>
</dbReference>
<dbReference type="STRING" id="407821.A0A087THX4"/>
<dbReference type="GO" id="GO:0007249">
    <property type="term" value="P:canonical NF-kappaB signal transduction"/>
    <property type="evidence" value="ECO:0007669"/>
    <property type="project" value="TreeGrafter"/>
</dbReference>
<dbReference type="SUPFAM" id="SSF49417">
    <property type="entry name" value="p53-like transcription factors"/>
    <property type="match status" value="1"/>
</dbReference>
<dbReference type="GO" id="GO:0005634">
    <property type="term" value="C:nucleus"/>
    <property type="evidence" value="ECO:0007669"/>
    <property type="project" value="TreeGrafter"/>
</dbReference>
<dbReference type="PANTHER" id="PTHR24169:SF25">
    <property type="entry name" value="DORSAL-RELATED IMMUNITY FACTOR DIF-RELATED"/>
    <property type="match status" value="1"/>
</dbReference>
<dbReference type="AlphaFoldDB" id="A0A087THX4"/>
<evidence type="ECO:0000313" key="2">
    <source>
        <dbReference type="EMBL" id="KFM64713.1"/>
    </source>
</evidence>
<dbReference type="GO" id="GO:0034097">
    <property type="term" value="P:response to cytokine"/>
    <property type="evidence" value="ECO:0007669"/>
    <property type="project" value="TreeGrafter"/>
</dbReference>